<dbReference type="GO" id="GO:0000160">
    <property type="term" value="P:phosphorelay signal transduction system"/>
    <property type="evidence" value="ECO:0007669"/>
    <property type="project" value="UniProtKB-KW"/>
</dbReference>
<evidence type="ECO:0000313" key="6">
    <source>
        <dbReference type="Proteomes" id="UP000094622"/>
    </source>
</evidence>
<evidence type="ECO:0000256" key="1">
    <source>
        <dbReference type="ARBA" id="ARBA00022679"/>
    </source>
</evidence>
<organism evidence="5 6">
    <name type="scientific">Methylobrevis pamukkalensis</name>
    <dbReference type="NCBI Taxonomy" id="1439726"/>
    <lineage>
        <taxon>Bacteria</taxon>
        <taxon>Pseudomonadati</taxon>
        <taxon>Pseudomonadota</taxon>
        <taxon>Alphaproteobacteria</taxon>
        <taxon>Hyphomicrobiales</taxon>
        <taxon>Pleomorphomonadaceae</taxon>
        <taxon>Methylobrevis</taxon>
    </lineage>
</organism>
<dbReference type="InterPro" id="IPR036890">
    <property type="entry name" value="HATPase_C_sf"/>
</dbReference>
<dbReference type="InterPro" id="IPR050482">
    <property type="entry name" value="Sensor_HK_TwoCompSys"/>
</dbReference>
<dbReference type="EC" id="2.7.13.3" evidence="5"/>
<evidence type="ECO:0000256" key="3">
    <source>
        <dbReference type="ARBA" id="ARBA00023012"/>
    </source>
</evidence>
<accession>A0A1E3GWD9</accession>
<reference evidence="5 6" key="1">
    <citation type="submission" date="2016-07" db="EMBL/GenBank/DDBJ databases">
        <title>Draft Genome Sequence of Methylobrevis pamukkalensis PK2.</title>
        <authorList>
            <person name="Vasilenko O.V."/>
            <person name="Doronina N.V."/>
            <person name="Shmareva M.N."/>
            <person name="Tarlachkov S.V."/>
            <person name="Mustakhimov I."/>
            <person name="Trotsenko Y.A."/>
        </authorList>
    </citation>
    <scope>NUCLEOTIDE SEQUENCE [LARGE SCALE GENOMIC DNA]</scope>
    <source>
        <strain evidence="5 6">PK2</strain>
    </source>
</reference>
<sequence>MRVTQQMMTTLKGALARLRPPDVDDLGLDGCLADLVSRWNALGRGRALVHLHVHGEIGDVPRETAVNVYRIAQECITNAARHGAPGRRTVDLHLRAEPDGTVRLTVEDDGGGDPATVETGGGFGVIGIRERLASIGGALQVGRTTTGLSVSARVPPLGLRIGGLAA</sequence>
<keyword evidence="2" id="KW-0418">Kinase</keyword>
<dbReference type="OrthoDB" id="9778496at2"/>
<evidence type="ECO:0000313" key="5">
    <source>
        <dbReference type="EMBL" id="ODN68367.1"/>
    </source>
</evidence>
<keyword evidence="6" id="KW-1185">Reference proteome</keyword>
<dbReference type="RefSeq" id="WP_069308423.1">
    <property type="nucleotide sequence ID" value="NZ_MCRJ01000195.1"/>
</dbReference>
<keyword evidence="3" id="KW-0902">Two-component regulatory system</keyword>
<keyword evidence="1 5" id="KW-0808">Transferase</keyword>
<protein>
    <submittedName>
        <fullName evidence="5">Nitrate/nitrite sensor protein NarX</fullName>
        <ecNumber evidence="5">2.7.13.3</ecNumber>
    </submittedName>
</protein>
<dbReference type="GO" id="GO:0004673">
    <property type="term" value="F:protein histidine kinase activity"/>
    <property type="evidence" value="ECO:0007669"/>
    <property type="project" value="UniProtKB-EC"/>
</dbReference>
<dbReference type="Proteomes" id="UP000094622">
    <property type="component" value="Unassembled WGS sequence"/>
</dbReference>
<dbReference type="PANTHER" id="PTHR24421">
    <property type="entry name" value="NITRATE/NITRITE SENSOR PROTEIN NARX-RELATED"/>
    <property type="match status" value="1"/>
</dbReference>
<dbReference type="Gene3D" id="3.30.565.10">
    <property type="entry name" value="Histidine kinase-like ATPase, C-terminal domain"/>
    <property type="match status" value="1"/>
</dbReference>
<dbReference type="SUPFAM" id="SSF55874">
    <property type="entry name" value="ATPase domain of HSP90 chaperone/DNA topoisomerase II/histidine kinase"/>
    <property type="match status" value="1"/>
</dbReference>
<name>A0A1E3GWD9_9HYPH</name>
<dbReference type="InterPro" id="IPR003594">
    <property type="entry name" value="HATPase_dom"/>
</dbReference>
<dbReference type="PANTHER" id="PTHR24421:SF58">
    <property type="entry name" value="SIGNAL TRANSDUCTION HISTIDINE-PROTEIN KINASE_PHOSPHATASE UHPB"/>
    <property type="match status" value="1"/>
</dbReference>
<dbReference type="Pfam" id="PF02518">
    <property type="entry name" value="HATPase_c"/>
    <property type="match status" value="1"/>
</dbReference>
<gene>
    <name evidence="5" type="primary">narX</name>
    <name evidence="5" type="ORF">A6302_04331</name>
</gene>
<evidence type="ECO:0000259" key="4">
    <source>
        <dbReference type="Pfam" id="PF02518"/>
    </source>
</evidence>
<dbReference type="AlphaFoldDB" id="A0A1E3GWD9"/>
<dbReference type="EMBL" id="MCRJ01000195">
    <property type="protein sequence ID" value="ODN68367.1"/>
    <property type="molecule type" value="Genomic_DNA"/>
</dbReference>
<feature type="domain" description="Histidine kinase/HSP90-like ATPase" evidence="4">
    <location>
        <begin position="66"/>
        <end position="155"/>
    </location>
</feature>
<proteinExistence type="predicted"/>
<dbReference type="CDD" id="cd16917">
    <property type="entry name" value="HATPase_UhpB-NarQ-NarX-like"/>
    <property type="match status" value="1"/>
</dbReference>
<comment type="caution">
    <text evidence="5">The sequence shown here is derived from an EMBL/GenBank/DDBJ whole genome shotgun (WGS) entry which is preliminary data.</text>
</comment>
<evidence type="ECO:0000256" key="2">
    <source>
        <dbReference type="ARBA" id="ARBA00022777"/>
    </source>
</evidence>